<gene>
    <name evidence="3" type="ORF">C8D88_11831</name>
</gene>
<reference evidence="3 4" key="1">
    <citation type="submission" date="2018-05" db="EMBL/GenBank/DDBJ databases">
        <title>Genomic Encyclopedia of Type Strains, Phase IV (KMG-IV): sequencing the most valuable type-strain genomes for metagenomic binning, comparative biology and taxonomic classification.</title>
        <authorList>
            <person name="Goeker M."/>
        </authorList>
    </citation>
    <scope>NUCLEOTIDE SEQUENCE [LARGE SCALE GENOMIC DNA]</scope>
    <source>
        <strain evidence="3 4">DSM 45480</strain>
    </source>
</reference>
<evidence type="ECO:0000313" key="3">
    <source>
        <dbReference type="EMBL" id="PWK81263.1"/>
    </source>
</evidence>
<dbReference type="EMBL" id="QGHB01000018">
    <property type="protein sequence ID" value="PWK81263.1"/>
    <property type="molecule type" value="Genomic_DNA"/>
</dbReference>
<dbReference type="Proteomes" id="UP000246005">
    <property type="component" value="Unassembled WGS sequence"/>
</dbReference>
<protein>
    <submittedName>
        <fullName evidence="3">SPFH domain/Band 7 family protein</fullName>
    </submittedName>
</protein>
<keyword evidence="1" id="KW-0175">Coiled coil</keyword>
<accession>A0A316HJ60</accession>
<evidence type="ECO:0000259" key="2">
    <source>
        <dbReference type="Pfam" id="PF01145"/>
    </source>
</evidence>
<dbReference type="Pfam" id="PF01145">
    <property type="entry name" value="Band_7"/>
    <property type="match status" value="1"/>
</dbReference>
<comment type="caution">
    <text evidence="3">The sequence shown here is derived from an EMBL/GenBank/DDBJ whole genome shotgun (WGS) entry which is preliminary data.</text>
</comment>
<proteinExistence type="predicted"/>
<name>A0A316HJ60_9PSEU</name>
<sequence>MNVVQQQQVDRASLRKLNPVSSGHTSIVYVTKRGEYVRGAGRLTMGEIWLSTPKELYTVDVAPHQDTFTLHLPSKEQAFSFTADVRVTWRIVDPVAAVRAKLDNPVPAVGHHVEERLREHARGFDVENAVDAERQINLDFGDRVMAVNDAVQVQRCTVVLKFDEEARKHIASRTEHLRAMEAAERERELARERRVLAQDEEEHDLKMKKKRMDVYANALREDDQNVLALMLAGHGEDAAAVINLMMQQKQLQFDAARDMLDKLLSANLVNRRDVASIMNNAGTAIVSGVQGAKPLLPAPEPRDDEDDE</sequence>
<feature type="coiled-coil region" evidence="1">
    <location>
        <begin position="173"/>
        <end position="202"/>
    </location>
</feature>
<dbReference type="AlphaFoldDB" id="A0A316HJ60"/>
<evidence type="ECO:0000256" key="1">
    <source>
        <dbReference type="SAM" id="Coils"/>
    </source>
</evidence>
<dbReference type="RefSeq" id="WP_170155307.1">
    <property type="nucleotide sequence ID" value="NZ_QGHB01000018.1"/>
</dbReference>
<dbReference type="InterPro" id="IPR001107">
    <property type="entry name" value="Band_7"/>
</dbReference>
<evidence type="ECO:0000313" key="4">
    <source>
        <dbReference type="Proteomes" id="UP000246005"/>
    </source>
</evidence>
<feature type="domain" description="Band 7" evidence="2">
    <location>
        <begin position="20"/>
        <end position="152"/>
    </location>
</feature>
<organism evidence="3 4">
    <name type="scientific">Lentzea atacamensis</name>
    <dbReference type="NCBI Taxonomy" id="531938"/>
    <lineage>
        <taxon>Bacteria</taxon>
        <taxon>Bacillati</taxon>
        <taxon>Actinomycetota</taxon>
        <taxon>Actinomycetes</taxon>
        <taxon>Pseudonocardiales</taxon>
        <taxon>Pseudonocardiaceae</taxon>
        <taxon>Lentzea</taxon>
    </lineage>
</organism>